<dbReference type="Pfam" id="PF26522">
    <property type="entry name" value="ARM_6"/>
    <property type="match status" value="1"/>
</dbReference>
<dbReference type="InterPro" id="IPR059007">
    <property type="entry name" value="ARM_At1g04390"/>
</dbReference>
<dbReference type="OrthoDB" id="418748at2759"/>
<proteinExistence type="predicted"/>
<dbReference type="EMBL" id="JAKOGI010000468">
    <property type="protein sequence ID" value="KAJ8434574.1"/>
    <property type="molecule type" value="Genomic_DNA"/>
</dbReference>
<comment type="caution">
    <text evidence="2">The sequence shown here is derived from an EMBL/GenBank/DDBJ whole genome shotgun (WGS) entry which is preliminary data.</text>
</comment>
<dbReference type="Gene3D" id="1.25.10.10">
    <property type="entry name" value="Leucine-rich Repeat Variant"/>
    <property type="match status" value="1"/>
</dbReference>
<dbReference type="InterPro" id="IPR011989">
    <property type="entry name" value="ARM-like"/>
</dbReference>
<sequence length="448" mass="50344">MKSSKKGKKPDPKKLGANTHVGTLHQRLYHALNLAFRTLCISRYADDKEREWHTNDVEVQRLVLRSISAFLDGISSETLQNPLVKDSIPDVIRAMGGILQSQNEAVLAMACESSAKMISILPSAMFQPNVRHLIHPLSSLLSNNQFQVAVTSAAGLNLIISNLSVKKEREVWEILAKADTVTQLISNLRNFSEKVKPIEYFLAMASLLGSIMQLWPSSRYLVWNDAALMEIVQHFCRKPVTDVKTTVLHMYSALALCGNGAKKLLENSGALLQTTIECMGESQPPSVRSLAFRLVQRLMANKDGCAKILSVSCKPIVKSIISALGYSIKNNERVPDCEMSLMFEACQLAMITRWPGKHHTYLWRSRVDQVLLDLLVYNFQNTHLNLQALSVQELIAATREGLSADFLLDLRPYVWEMIGWLSVHCEDDFHLKMHGKEPYLDVLITSAW</sequence>
<dbReference type="AlphaFoldDB" id="A0A9Q1K135"/>
<evidence type="ECO:0000313" key="3">
    <source>
        <dbReference type="Proteomes" id="UP001153076"/>
    </source>
</evidence>
<organism evidence="2 3">
    <name type="scientific">Carnegiea gigantea</name>
    <dbReference type="NCBI Taxonomy" id="171969"/>
    <lineage>
        <taxon>Eukaryota</taxon>
        <taxon>Viridiplantae</taxon>
        <taxon>Streptophyta</taxon>
        <taxon>Embryophyta</taxon>
        <taxon>Tracheophyta</taxon>
        <taxon>Spermatophyta</taxon>
        <taxon>Magnoliopsida</taxon>
        <taxon>eudicotyledons</taxon>
        <taxon>Gunneridae</taxon>
        <taxon>Pentapetalae</taxon>
        <taxon>Caryophyllales</taxon>
        <taxon>Cactineae</taxon>
        <taxon>Cactaceae</taxon>
        <taxon>Cactoideae</taxon>
        <taxon>Echinocereeae</taxon>
        <taxon>Carnegiea</taxon>
    </lineage>
</organism>
<dbReference type="PANTHER" id="PTHR35918">
    <property type="entry name" value="OS06G0674800 PROTEIN"/>
    <property type="match status" value="1"/>
</dbReference>
<dbReference type="SUPFAM" id="SSF48371">
    <property type="entry name" value="ARM repeat"/>
    <property type="match status" value="1"/>
</dbReference>
<dbReference type="PANTHER" id="PTHR35918:SF1">
    <property type="entry name" value="BTB DOMAIN-CONTAINING PROTEIN"/>
    <property type="match status" value="1"/>
</dbReference>
<evidence type="ECO:0000313" key="2">
    <source>
        <dbReference type="EMBL" id="KAJ8434574.1"/>
    </source>
</evidence>
<name>A0A9Q1K135_9CARY</name>
<gene>
    <name evidence="2" type="ORF">Cgig2_012617</name>
</gene>
<dbReference type="Proteomes" id="UP001153076">
    <property type="component" value="Unassembled WGS sequence"/>
</dbReference>
<keyword evidence="3" id="KW-1185">Reference proteome</keyword>
<accession>A0A9Q1K135</accession>
<evidence type="ECO:0000259" key="1">
    <source>
        <dbReference type="Pfam" id="PF26522"/>
    </source>
</evidence>
<reference evidence="2" key="1">
    <citation type="submission" date="2022-04" db="EMBL/GenBank/DDBJ databases">
        <title>Carnegiea gigantea Genome sequencing and assembly v2.</title>
        <authorList>
            <person name="Copetti D."/>
            <person name="Sanderson M.J."/>
            <person name="Burquez A."/>
            <person name="Wojciechowski M.F."/>
        </authorList>
    </citation>
    <scope>NUCLEOTIDE SEQUENCE</scope>
    <source>
        <strain evidence="2">SGP5-SGP5p</strain>
        <tissue evidence="2">Aerial part</tissue>
    </source>
</reference>
<dbReference type="InterPro" id="IPR044953">
    <property type="entry name" value="At1g04390-like"/>
</dbReference>
<protein>
    <recommendedName>
        <fullName evidence="1">At1g04390 ARM repeat domain-containing protein</fullName>
    </recommendedName>
</protein>
<feature type="domain" description="At1g04390 ARM repeat" evidence="1">
    <location>
        <begin position="144"/>
        <end position="257"/>
    </location>
</feature>
<dbReference type="InterPro" id="IPR016024">
    <property type="entry name" value="ARM-type_fold"/>
</dbReference>